<dbReference type="EMBL" id="JAFBMS010000025">
    <property type="protein sequence ID" value="KAG9343021.1"/>
    <property type="molecule type" value="Genomic_DNA"/>
</dbReference>
<gene>
    <name evidence="11" type="ORF">JZ751_015239</name>
</gene>
<dbReference type="GO" id="GO:0045259">
    <property type="term" value="C:proton-transporting ATP synthase complex"/>
    <property type="evidence" value="ECO:0007669"/>
    <property type="project" value="UniProtKB-KW"/>
</dbReference>
<evidence type="ECO:0000256" key="9">
    <source>
        <dbReference type="ARBA" id="ARBA00023310"/>
    </source>
</evidence>
<dbReference type="GO" id="GO:0046933">
    <property type="term" value="F:proton-transporting ATP synthase activity, rotational mechanism"/>
    <property type="evidence" value="ECO:0007669"/>
    <property type="project" value="TreeGrafter"/>
</dbReference>
<accession>A0A8T2NV85</accession>
<comment type="similarity">
    <text evidence="2">Belongs to the ATPase F chain family.</text>
</comment>
<dbReference type="PANTHER" id="PTHR13080">
    <property type="entry name" value="ATP SYNTHASE F CHAIN, MITOCHONDRIAL-RELATED"/>
    <property type="match status" value="1"/>
</dbReference>
<name>A0A8T2NV85_9TELE</name>
<evidence type="ECO:0008006" key="13">
    <source>
        <dbReference type="Google" id="ProtNLM"/>
    </source>
</evidence>
<keyword evidence="6" id="KW-0406">Ion transport</keyword>
<comment type="subcellular location">
    <subcellularLocation>
        <location evidence="1">Mitochondrion membrane</location>
    </subcellularLocation>
</comment>
<keyword evidence="3" id="KW-0813">Transport</keyword>
<dbReference type="Proteomes" id="UP000824540">
    <property type="component" value="Unassembled WGS sequence"/>
</dbReference>
<evidence type="ECO:0000256" key="7">
    <source>
        <dbReference type="ARBA" id="ARBA00023128"/>
    </source>
</evidence>
<dbReference type="Pfam" id="PF10206">
    <property type="entry name" value="WRW"/>
    <property type="match status" value="1"/>
</dbReference>
<feature type="region of interest" description="Disordered" evidence="10">
    <location>
        <begin position="23"/>
        <end position="42"/>
    </location>
</feature>
<keyword evidence="12" id="KW-1185">Reference proteome</keyword>
<organism evidence="11 12">
    <name type="scientific">Albula glossodonta</name>
    <name type="common">roundjaw bonefish</name>
    <dbReference type="NCBI Taxonomy" id="121402"/>
    <lineage>
        <taxon>Eukaryota</taxon>
        <taxon>Metazoa</taxon>
        <taxon>Chordata</taxon>
        <taxon>Craniata</taxon>
        <taxon>Vertebrata</taxon>
        <taxon>Euteleostomi</taxon>
        <taxon>Actinopterygii</taxon>
        <taxon>Neopterygii</taxon>
        <taxon>Teleostei</taxon>
        <taxon>Albuliformes</taxon>
        <taxon>Albulidae</taxon>
        <taxon>Albula</taxon>
    </lineage>
</organism>
<dbReference type="GO" id="GO:0031966">
    <property type="term" value="C:mitochondrial membrane"/>
    <property type="evidence" value="ECO:0007669"/>
    <property type="project" value="UniProtKB-SubCell"/>
</dbReference>
<evidence type="ECO:0000256" key="10">
    <source>
        <dbReference type="SAM" id="MobiDB-lite"/>
    </source>
</evidence>
<dbReference type="PANTHER" id="PTHR13080:SF17">
    <property type="entry name" value="ATP SYNTHASE SUBUNIT F, MITOCHONDRIAL"/>
    <property type="match status" value="1"/>
</dbReference>
<dbReference type="InterPro" id="IPR019344">
    <property type="entry name" value="F1F0-ATPsyn_F_prd"/>
</dbReference>
<reference evidence="11" key="1">
    <citation type="thesis" date="2021" institute="BYU ScholarsArchive" country="Provo, UT, USA">
        <title>Applications of and Algorithms for Genome Assembly and Genomic Analyses with an Emphasis on Marine Teleosts.</title>
        <authorList>
            <person name="Pickett B.D."/>
        </authorList>
    </citation>
    <scope>NUCLEOTIDE SEQUENCE</scope>
    <source>
        <strain evidence="11">HI-2016</strain>
    </source>
</reference>
<keyword evidence="5" id="KW-0375">Hydrogen ion transport</keyword>
<keyword evidence="7" id="KW-0496">Mitochondrion</keyword>
<evidence type="ECO:0000313" key="11">
    <source>
        <dbReference type="EMBL" id="KAG9343021.1"/>
    </source>
</evidence>
<dbReference type="AlphaFoldDB" id="A0A8T2NV85"/>
<evidence type="ECO:0000256" key="6">
    <source>
        <dbReference type="ARBA" id="ARBA00023065"/>
    </source>
</evidence>
<evidence type="ECO:0000256" key="4">
    <source>
        <dbReference type="ARBA" id="ARBA00022547"/>
    </source>
</evidence>
<proteinExistence type="inferred from homology"/>
<dbReference type="OrthoDB" id="8921675at2759"/>
<evidence type="ECO:0000256" key="8">
    <source>
        <dbReference type="ARBA" id="ARBA00023136"/>
    </source>
</evidence>
<sequence length="190" mass="21623">MLVDLSSSAPSAMLLLSLSSTSFPRTGQNPHKKLSMESINTRESSTLQPLHSRVQFTTSKRMFHLSLRALTNSRHIQCGFNWSSISKMADQPVPVAQKSLLDVKMKELPSWIFSRDFTPNGLLNSVRRGHDKYYNKYINVKKGGIGGVAMLLAGYVILSYVWEYDHLSKCLFLVDQLKVCWFKRLQSFFA</sequence>
<keyword evidence="8" id="KW-0472">Membrane</keyword>
<evidence type="ECO:0000313" key="12">
    <source>
        <dbReference type="Proteomes" id="UP000824540"/>
    </source>
</evidence>
<keyword evidence="4" id="KW-0138">CF(0)</keyword>
<evidence type="ECO:0000256" key="2">
    <source>
        <dbReference type="ARBA" id="ARBA00005895"/>
    </source>
</evidence>
<protein>
    <recommendedName>
        <fullName evidence="13">ATP synthase subunit f, mitochondrial</fullName>
    </recommendedName>
</protein>
<evidence type="ECO:0000256" key="3">
    <source>
        <dbReference type="ARBA" id="ARBA00022448"/>
    </source>
</evidence>
<evidence type="ECO:0000256" key="1">
    <source>
        <dbReference type="ARBA" id="ARBA00004325"/>
    </source>
</evidence>
<keyword evidence="9" id="KW-0066">ATP synthesis</keyword>
<dbReference type="GO" id="GO:0042776">
    <property type="term" value="P:proton motive force-driven mitochondrial ATP synthesis"/>
    <property type="evidence" value="ECO:0007669"/>
    <property type="project" value="TreeGrafter"/>
</dbReference>
<comment type="caution">
    <text evidence="11">The sequence shown here is derived from an EMBL/GenBank/DDBJ whole genome shotgun (WGS) entry which is preliminary data.</text>
</comment>
<evidence type="ECO:0000256" key="5">
    <source>
        <dbReference type="ARBA" id="ARBA00022781"/>
    </source>
</evidence>